<evidence type="ECO:0000313" key="2">
    <source>
        <dbReference type="Proteomes" id="UP000694924"/>
    </source>
</evidence>
<gene>
    <name evidence="3" type="primary">LOC107073646</name>
</gene>
<protein>
    <submittedName>
        <fullName evidence="3">Uncharacterized protein LOC107073646</fullName>
    </submittedName>
</protein>
<keyword evidence="2" id="KW-1185">Reference proteome</keyword>
<dbReference type="PANTHER" id="PTHR47331">
    <property type="entry name" value="PHD-TYPE DOMAIN-CONTAINING PROTEIN"/>
    <property type="match status" value="1"/>
</dbReference>
<organism evidence="2 3">
    <name type="scientific">Polistes dominula</name>
    <name type="common">European paper wasp</name>
    <name type="synonym">Vespa dominula</name>
    <dbReference type="NCBI Taxonomy" id="743375"/>
    <lineage>
        <taxon>Eukaryota</taxon>
        <taxon>Metazoa</taxon>
        <taxon>Ecdysozoa</taxon>
        <taxon>Arthropoda</taxon>
        <taxon>Hexapoda</taxon>
        <taxon>Insecta</taxon>
        <taxon>Pterygota</taxon>
        <taxon>Neoptera</taxon>
        <taxon>Endopterygota</taxon>
        <taxon>Hymenoptera</taxon>
        <taxon>Apocrita</taxon>
        <taxon>Aculeata</taxon>
        <taxon>Vespoidea</taxon>
        <taxon>Vespidae</taxon>
        <taxon>Polistinae</taxon>
        <taxon>Polistini</taxon>
        <taxon>Polistes</taxon>
    </lineage>
</organism>
<accession>A0ABM1JBI7</accession>
<evidence type="ECO:0000256" key="1">
    <source>
        <dbReference type="SAM" id="SignalP"/>
    </source>
</evidence>
<dbReference type="RefSeq" id="XP_015189825.1">
    <property type="nucleotide sequence ID" value="XM_015334339.1"/>
</dbReference>
<dbReference type="PANTHER" id="PTHR47331:SF5">
    <property type="entry name" value="RIBONUCLEASE H"/>
    <property type="match status" value="1"/>
</dbReference>
<keyword evidence="1" id="KW-0732">Signal</keyword>
<proteinExistence type="predicted"/>
<feature type="chain" id="PRO_5047120167" evidence="1">
    <location>
        <begin position="24"/>
        <end position="319"/>
    </location>
</feature>
<feature type="signal peptide" evidence="1">
    <location>
        <begin position="1"/>
        <end position="23"/>
    </location>
</feature>
<reference evidence="3" key="1">
    <citation type="submission" date="2025-08" db="UniProtKB">
        <authorList>
            <consortium name="RefSeq"/>
        </authorList>
    </citation>
    <scope>IDENTIFICATION</scope>
    <source>
        <tissue evidence="3">Whole body</tissue>
    </source>
</reference>
<dbReference type="Gene3D" id="2.40.70.10">
    <property type="entry name" value="Acid Proteases"/>
    <property type="match status" value="1"/>
</dbReference>
<evidence type="ECO:0000313" key="3">
    <source>
        <dbReference type="RefSeq" id="XP_015189825.1"/>
    </source>
</evidence>
<dbReference type="GeneID" id="107073646"/>
<name>A0ABM1JBI7_POLDO</name>
<sequence length="319" mass="36240">MSSSVHLSHLTLLATATAIVVSATTSVQVRLLIDPGSEILFVSERLTQQLNLERRHSRQDVYSVGRKRTSQTRGIVTLKLQSRYRPLTVTISAYVLKTVTTILPAIKIQQEPVWPHLKGLNLADPEFFIPRAVEVIVGADFYGQLIRPNIIRHSNRSPIAQLSVFGWLVIGPIQAPVTLARTTHHGRSQASNSSLQELLTRFWVQKEPPSSDKSPLTPEEQKCELHFKTTHSRDSTGRCIVKIPLKLPPTVLGDSYQTVHRSLQRILKRLGRDTQYDRLYTQFMPEYEQAQHMIKLDDSLVGRRSHYYLPHHVVLKPDS</sequence>
<dbReference type="Proteomes" id="UP000694924">
    <property type="component" value="Unplaced"/>
</dbReference>
<dbReference type="InterPro" id="IPR021109">
    <property type="entry name" value="Peptidase_aspartic_dom_sf"/>
</dbReference>